<organism evidence="1">
    <name type="scientific">Ignisphaera aggregans</name>
    <dbReference type="NCBI Taxonomy" id="334771"/>
    <lineage>
        <taxon>Archaea</taxon>
        <taxon>Thermoproteota</taxon>
        <taxon>Thermoprotei</taxon>
        <taxon>Desulfurococcales</taxon>
        <taxon>Desulfurococcaceae</taxon>
        <taxon>Ignisphaera</taxon>
    </lineage>
</organism>
<gene>
    <name evidence="1" type="ORF">ENV14_07800</name>
</gene>
<dbReference type="EMBL" id="DTFF01000064">
    <property type="protein sequence ID" value="HGI88269.1"/>
    <property type="molecule type" value="Genomic_DNA"/>
</dbReference>
<protein>
    <submittedName>
        <fullName evidence="1">Uncharacterized protein</fullName>
    </submittedName>
</protein>
<proteinExistence type="predicted"/>
<evidence type="ECO:0000313" key="1">
    <source>
        <dbReference type="EMBL" id="HGI88269.1"/>
    </source>
</evidence>
<accession>A0A7C4FHZ2</accession>
<name>A0A7C4FHZ2_9CREN</name>
<sequence length="67" mass="8050">MKIELELVEIYRYEGLPGTKYRFRIKDTKIYLNVTASSLEEATRKAEQIIKNLELDRYLNSIERNLR</sequence>
<dbReference type="AlphaFoldDB" id="A0A7C4FHZ2"/>
<reference evidence="1" key="1">
    <citation type="journal article" date="2020" name="mSystems">
        <title>Genome- and Community-Level Interaction Insights into Carbon Utilization and Element Cycling Functions of Hydrothermarchaeota in Hydrothermal Sediment.</title>
        <authorList>
            <person name="Zhou Z."/>
            <person name="Liu Y."/>
            <person name="Xu W."/>
            <person name="Pan J."/>
            <person name="Luo Z.H."/>
            <person name="Li M."/>
        </authorList>
    </citation>
    <scope>NUCLEOTIDE SEQUENCE [LARGE SCALE GENOMIC DNA]</scope>
    <source>
        <strain evidence="1">SpSt-732</strain>
    </source>
</reference>
<comment type="caution">
    <text evidence="1">The sequence shown here is derived from an EMBL/GenBank/DDBJ whole genome shotgun (WGS) entry which is preliminary data.</text>
</comment>